<accession>A0A841EW70</accession>
<proteinExistence type="predicted"/>
<dbReference type="AlphaFoldDB" id="A0A841EW70"/>
<keyword evidence="1" id="KW-0472">Membrane</keyword>
<protein>
    <recommendedName>
        <fullName evidence="4">SGNH hydrolase-like domain-containing protein, acetyltransferase AlgX</fullName>
    </recommendedName>
</protein>
<feature type="transmembrane region" description="Helical" evidence="1">
    <location>
        <begin position="6"/>
        <end position="28"/>
    </location>
</feature>
<dbReference type="Proteomes" id="UP000524404">
    <property type="component" value="Unassembled WGS sequence"/>
</dbReference>
<reference evidence="2 3" key="1">
    <citation type="submission" date="2020-08" db="EMBL/GenBank/DDBJ databases">
        <title>Functional genomics of gut bacteria from endangered species of beetles.</title>
        <authorList>
            <person name="Carlos-Shanley C."/>
        </authorList>
    </citation>
    <scope>NUCLEOTIDE SEQUENCE [LARGE SCALE GENOMIC DNA]</scope>
    <source>
        <strain evidence="2 3">S00070</strain>
    </source>
</reference>
<organism evidence="2 3">
    <name type="scientific">Arcicella rosea</name>
    <dbReference type="NCBI Taxonomy" id="502909"/>
    <lineage>
        <taxon>Bacteria</taxon>
        <taxon>Pseudomonadati</taxon>
        <taxon>Bacteroidota</taxon>
        <taxon>Cytophagia</taxon>
        <taxon>Cytophagales</taxon>
        <taxon>Flectobacillaceae</taxon>
        <taxon>Arcicella</taxon>
    </lineage>
</organism>
<sequence>MLKSALKYIVLLVAIFLWLQAYFPVIYFNTKLFPDDYRFGDLYRLSYLPQFKERTTNCHEEGKSLANDTSKVNLYIIGDSFAEEARVNKTDFNASKYLYTHWANEANIQLDSTKRNILILESVERAAKEHLSEDVDNFSIEKPVINTENTNLSFRKKIVRGWEKMSSVLFPPGTEERLEHTLFNYDIFLWFRELKAKMNLILFDRIETKVILSKDKQHLYYMEEADSTHGRSAFFPVTDALIDTFVTHANRSRAKYLKAGFDEVYLSIIPNKVSVQSPDLGKYNHLIERIQNHSALEVPVIDTYTIFKKSPEKYYLKSDTHWNCTGRNVWLDIINQQIIVENNLKK</sequence>
<keyword evidence="1" id="KW-1133">Transmembrane helix</keyword>
<evidence type="ECO:0000313" key="2">
    <source>
        <dbReference type="EMBL" id="MBB6004560.1"/>
    </source>
</evidence>
<keyword evidence="1" id="KW-0812">Transmembrane</keyword>
<gene>
    <name evidence="2" type="ORF">HNP25_003226</name>
</gene>
<dbReference type="RefSeq" id="WP_184135632.1">
    <property type="nucleotide sequence ID" value="NZ_JACHKT010000025.1"/>
</dbReference>
<evidence type="ECO:0000313" key="3">
    <source>
        <dbReference type="Proteomes" id="UP000524404"/>
    </source>
</evidence>
<comment type="caution">
    <text evidence="2">The sequence shown here is derived from an EMBL/GenBank/DDBJ whole genome shotgun (WGS) entry which is preliminary data.</text>
</comment>
<dbReference type="EMBL" id="JACHKT010000025">
    <property type="protein sequence ID" value="MBB6004560.1"/>
    <property type="molecule type" value="Genomic_DNA"/>
</dbReference>
<keyword evidence="3" id="KW-1185">Reference proteome</keyword>
<evidence type="ECO:0008006" key="4">
    <source>
        <dbReference type="Google" id="ProtNLM"/>
    </source>
</evidence>
<name>A0A841EW70_9BACT</name>
<evidence type="ECO:0000256" key="1">
    <source>
        <dbReference type="SAM" id="Phobius"/>
    </source>
</evidence>